<keyword evidence="1" id="KW-0614">Plasmid</keyword>
<dbReference type="InterPro" id="IPR009987">
    <property type="entry name" value="IM_PilM"/>
</dbReference>
<dbReference type="Pfam" id="PF07419">
    <property type="entry name" value="PilM"/>
    <property type="match status" value="1"/>
</dbReference>
<dbReference type="RefSeq" id="WP_100103832.1">
    <property type="nucleotide sequence ID" value="NZ_CAWNMT010000004.1"/>
</dbReference>
<reference evidence="2" key="1">
    <citation type="submission" date="2016-10" db="EMBL/GenBank/DDBJ databases">
        <authorList>
            <person name="Chevignon G."/>
        </authorList>
    </citation>
    <scope>NUCLEOTIDE SEQUENCE [LARGE SCALE GENOMIC DNA]</scope>
    <source>
        <strain evidence="2">A2C</strain>
        <plasmid evidence="2">phda2c.3</plasmid>
    </source>
</reference>
<reference evidence="2" key="2">
    <citation type="submission" date="2017-11" db="EMBL/GenBank/DDBJ databases">
        <title>PacBio sequencing of new strain of the secondary endosymbiont Candidatus Hamiltonella defensa.</title>
        <authorList>
            <person name="Strand M.R."/>
            <person name="Oliver K."/>
        </authorList>
    </citation>
    <scope>NUCLEOTIDE SEQUENCE [LARGE SCALE GENOMIC DNA]</scope>
    <source>
        <strain evidence="2">A2C</strain>
        <plasmid evidence="2">phda2c.3</plasmid>
    </source>
</reference>
<evidence type="ECO:0000313" key="2">
    <source>
        <dbReference type="Proteomes" id="UP000230008"/>
    </source>
</evidence>
<organism evidence="1 2">
    <name type="scientific">Candidatus Williamhamiltonella defendens</name>
    <dbReference type="NCBI Taxonomy" id="138072"/>
    <lineage>
        <taxon>Bacteria</taxon>
        <taxon>Pseudomonadati</taxon>
        <taxon>Pseudomonadota</taxon>
        <taxon>Gammaproteobacteria</taxon>
        <taxon>Enterobacterales</taxon>
        <taxon>Enterobacteriaceae</taxon>
        <taxon>aphid secondary symbionts</taxon>
        <taxon>Candidatus Williamhamiltonella</taxon>
    </lineage>
</organism>
<dbReference type="Gene3D" id="3.30.450.360">
    <property type="match status" value="1"/>
</dbReference>
<gene>
    <name evidence="1" type="ORF">BJP41_10590</name>
</gene>
<dbReference type="AlphaFoldDB" id="A0A2D3TAN3"/>
<evidence type="ECO:0000313" key="1">
    <source>
        <dbReference type="EMBL" id="ATW30908.1"/>
    </source>
</evidence>
<proteinExistence type="predicted"/>
<protein>
    <submittedName>
        <fullName evidence="1">Pilus assembly protein PilM</fullName>
    </submittedName>
</protein>
<dbReference type="Proteomes" id="UP000230008">
    <property type="component" value="Plasmid pHDA2C.3"/>
</dbReference>
<dbReference type="EMBL" id="CP017609">
    <property type="protein sequence ID" value="ATW30908.1"/>
    <property type="molecule type" value="Genomic_DNA"/>
</dbReference>
<sequence>MLNLNSVLVMAFILLGAGTGHILKEKDAEVRSQMTDSLFTTTFLLYADSLSTFKKNHPAYTGTVNADGLLPPWLGKKPEIRMHIENGIGYVDMPNQARLYAGLMSATDHSSLMGVTDEHHLITLSGQMPKPPFIPENHLVYMR</sequence>
<geneLocation type="plasmid" evidence="2">
    <name>phda2c.3</name>
</geneLocation>
<accession>A0A2D3TAN3</accession>
<name>A0A2D3TAN3_9ENTR</name>